<dbReference type="EMBL" id="BAAAND010000001">
    <property type="protein sequence ID" value="GAA1567745.1"/>
    <property type="molecule type" value="Genomic_DNA"/>
</dbReference>
<dbReference type="Proteomes" id="UP001500190">
    <property type="component" value="Unassembled WGS sequence"/>
</dbReference>
<evidence type="ECO:0000313" key="2">
    <source>
        <dbReference type="Proteomes" id="UP001500190"/>
    </source>
</evidence>
<keyword evidence="2" id="KW-1185">Reference proteome</keyword>
<name>A0ABP4NWN7_9ACTN</name>
<organism evidence="1 2">
    <name type="scientific">Kribbella karoonensis</name>
    <dbReference type="NCBI Taxonomy" id="324851"/>
    <lineage>
        <taxon>Bacteria</taxon>
        <taxon>Bacillati</taxon>
        <taxon>Actinomycetota</taxon>
        <taxon>Actinomycetes</taxon>
        <taxon>Propionibacteriales</taxon>
        <taxon>Kribbellaceae</taxon>
        <taxon>Kribbella</taxon>
    </lineage>
</organism>
<accession>A0ABP4NWN7</accession>
<protein>
    <submittedName>
        <fullName evidence="1">Uncharacterized protein</fullName>
    </submittedName>
</protein>
<gene>
    <name evidence="1" type="ORF">GCM10009742_06980</name>
</gene>
<sequence>MELKMGSRRTIRSILAAAARSLTQGRPRTQPDSSKYGVLSDWTDAELYKVWCATAVELLKALRTEEADHTGTAAEARRYLLAEIERRHPAATASWLASDAILYGEPPRFLLHDS</sequence>
<evidence type="ECO:0000313" key="1">
    <source>
        <dbReference type="EMBL" id="GAA1567745.1"/>
    </source>
</evidence>
<comment type="caution">
    <text evidence="1">The sequence shown here is derived from an EMBL/GenBank/DDBJ whole genome shotgun (WGS) entry which is preliminary data.</text>
</comment>
<reference evidence="2" key="1">
    <citation type="journal article" date="2019" name="Int. J. Syst. Evol. Microbiol.">
        <title>The Global Catalogue of Microorganisms (GCM) 10K type strain sequencing project: providing services to taxonomists for standard genome sequencing and annotation.</title>
        <authorList>
            <consortium name="The Broad Institute Genomics Platform"/>
            <consortium name="The Broad Institute Genome Sequencing Center for Infectious Disease"/>
            <person name="Wu L."/>
            <person name="Ma J."/>
        </authorList>
    </citation>
    <scope>NUCLEOTIDE SEQUENCE [LARGE SCALE GENOMIC DNA]</scope>
    <source>
        <strain evidence="2">JCM 14304</strain>
    </source>
</reference>
<proteinExistence type="predicted"/>